<dbReference type="Proteomes" id="UP001519343">
    <property type="component" value="Unassembled WGS sequence"/>
</dbReference>
<reference evidence="1 2" key="1">
    <citation type="submission" date="2021-03" db="EMBL/GenBank/DDBJ databases">
        <title>Genomic Encyclopedia of Type Strains, Phase IV (KMG-IV): sequencing the most valuable type-strain genomes for metagenomic binning, comparative biology and taxonomic classification.</title>
        <authorList>
            <person name="Goeker M."/>
        </authorList>
    </citation>
    <scope>NUCLEOTIDE SEQUENCE [LARGE SCALE GENOMIC DNA]</scope>
    <source>
        <strain evidence="1 2">DSM 24738</strain>
    </source>
</reference>
<sequence length="67" mass="8004">MSNQLWEYKIQIVDEAMANYPEQLQIQFNRLGREGWELISTNRSSYEEGGRTYVRTTFVFKRGLEPK</sequence>
<evidence type="ECO:0000313" key="1">
    <source>
        <dbReference type="EMBL" id="MBP1934085.1"/>
    </source>
</evidence>
<accession>A0ABS4GUY0</accession>
<name>A0ABS4GUY0_9BACL</name>
<organism evidence="1 2">
    <name type="scientific">Ammoniphilus resinae</name>
    <dbReference type="NCBI Taxonomy" id="861532"/>
    <lineage>
        <taxon>Bacteria</taxon>
        <taxon>Bacillati</taxon>
        <taxon>Bacillota</taxon>
        <taxon>Bacilli</taxon>
        <taxon>Bacillales</taxon>
        <taxon>Paenibacillaceae</taxon>
        <taxon>Aneurinibacillus group</taxon>
        <taxon>Ammoniphilus</taxon>
    </lineage>
</organism>
<comment type="caution">
    <text evidence="1">The sequence shown here is derived from an EMBL/GenBank/DDBJ whole genome shotgun (WGS) entry which is preliminary data.</text>
</comment>
<dbReference type="RefSeq" id="WP_209812091.1">
    <property type="nucleotide sequence ID" value="NZ_JAGGKT010000016.1"/>
</dbReference>
<keyword evidence="2" id="KW-1185">Reference proteome</keyword>
<evidence type="ECO:0000313" key="2">
    <source>
        <dbReference type="Proteomes" id="UP001519343"/>
    </source>
</evidence>
<dbReference type="EMBL" id="JAGGKT010000016">
    <property type="protein sequence ID" value="MBP1934085.1"/>
    <property type="molecule type" value="Genomic_DNA"/>
</dbReference>
<gene>
    <name evidence="1" type="ORF">J2Z37_004102</name>
</gene>
<protein>
    <recommendedName>
        <fullName evidence="3">DUF4177 domain-containing protein</fullName>
    </recommendedName>
</protein>
<evidence type="ECO:0008006" key="3">
    <source>
        <dbReference type="Google" id="ProtNLM"/>
    </source>
</evidence>
<proteinExistence type="predicted"/>